<dbReference type="GO" id="GO:0005787">
    <property type="term" value="C:signal peptidase complex"/>
    <property type="evidence" value="ECO:0007669"/>
    <property type="project" value="UniProtKB-UniRule"/>
</dbReference>
<dbReference type="EMBL" id="CASHTH010003591">
    <property type="protein sequence ID" value="CAI8046774.1"/>
    <property type="molecule type" value="Genomic_DNA"/>
</dbReference>
<dbReference type="PIRSF" id="PIRSF016089">
    <property type="entry name" value="SPC22"/>
    <property type="match status" value="1"/>
</dbReference>
<evidence type="ECO:0000256" key="5">
    <source>
        <dbReference type="ARBA" id="ARBA00022968"/>
    </source>
</evidence>
<evidence type="ECO:0000256" key="7">
    <source>
        <dbReference type="ARBA" id="ARBA00023136"/>
    </source>
</evidence>
<dbReference type="InterPro" id="IPR007653">
    <property type="entry name" value="SPC3"/>
</dbReference>
<dbReference type="Proteomes" id="UP001174909">
    <property type="component" value="Unassembled WGS sequence"/>
</dbReference>
<evidence type="ECO:0000313" key="12">
    <source>
        <dbReference type="Proteomes" id="UP001174909"/>
    </source>
</evidence>
<comment type="subcellular location">
    <subcellularLocation>
        <location evidence="1">Endoplasmic reticulum membrane</location>
        <topology evidence="1">Single-pass type II membrane protein</topology>
    </subcellularLocation>
</comment>
<evidence type="ECO:0000256" key="9">
    <source>
        <dbReference type="ARBA" id="ARBA00046080"/>
    </source>
</evidence>
<evidence type="ECO:0000313" key="11">
    <source>
        <dbReference type="EMBL" id="CAI8046774.1"/>
    </source>
</evidence>
<dbReference type="Pfam" id="PF04573">
    <property type="entry name" value="SPC22"/>
    <property type="match status" value="1"/>
</dbReference>
<evidence type="ECO:0000256" key="1">
    <source>
        <dbReference type="ARBA" id="ARBA00004648"/>
    </source>
</evidence>
<sequence length="189" mass="21151">MNTALSRLNAVFAFSLSVLASLTFLCFLSTAFVDKTSSPSISVHPEVILRGAHDFGLDLKDLATLKFDLGANLSSLFDWNTKQLFVLVTAHYRTRNNVRVTVVDVLPVTHPLPQPRNQVVLWDRIIRRGDSAILDLRSAATKYNFFDDGRGLKGNQNMTLQVSWNVVPIAGRLPLIWSSQYSLPFPNSY</sequence>
<name>A0AA35TFI2_GEOBA</name>
<dbReference type="PANTHER" id="PTHR12804:SF0">
    <property type="entry name" value="SIGNAL PEPTIDASE COMPLEX SUBUNIT 3"/>
    <property type="match status" value="1"/>
</dbReference>
<keyword evidence="4 10" id="KW-0256">Endoplasmic reticulum</keyword>
<comment type="function">
    <text evidence="9">Essential component of the signal peptidase complex (SPC) which catalyzes the cleavage of N-terminal signal sequences from nascent proteins as they are translocated into the lumen of the endoplasmic reticulum. Essential for the SPC catalytic activity, possibly by stabilizing and positioning the active center of the complex close to the lumenal surface.</text>
</comment>
<keyword evidence="6" id="KW-1133">Transmembrane helix</keyword>
<comment type="caution">
    <text evidence="11">The sequence shown here is derived from an EMBL/GenBank/DDBJ whole genome shotgun (WGS) entry which is preliminary data.</text>
</comment>
<accession>A0AA35TFI2</accession>
<proteinExistence type="inferred from homology"/>
<keyword evidence="12" id="KW-1185">Reference proteome</keyword>
<evidence type="ECO:0000256" key="2">
    <source>
        <dbReference type="ARBA" id="ARBA00009289"/>
    </source>
</evidence>
<evidence type="ECO:0000256" key="6">
    <source>
        <dbReference type="ARBA" id="ARBA00022989"/>
    </source>
</evidence>
<dbReference type="AlphaFoldDB" id="A0AA35TFI2"/>
<organism evidence="11 12">
    <name type="scientific">Geodia barretti</name>
    <name type="common">Barrett's horny sponge</name>
    <dbReference type="NCBI Taxonomy" id="519541"/>
    <lineage>
        <taxon>Eukaryota</taxon>
        <taxon>Metazoa</taxon>
        <taxon>Porifera</taxon>
        <taxon>Demospongiae</taxon>
        <taxon>Heteroscleromorpha</taxon>
        <taxon>Tetractinellida</taxon>
        <taxon>Astrophorina</taxon>
        <taxon>Geodiidae</taxon>
        <taxon>Geodia</taxon>
    </lineage>
</organism>
<protein>
    <recommendedName>
        <fullName evidence="8 10">Signal peptidase complex subunit 3</fullName>
    </recommendedName>
</protein>
<gene>
    <name evidence="11" type="ORF">GBAR_LOCUS25863</name>
</gene>
<comment type="similarity">
    <text evidence="2 10">Belongs to the SPCS3 family.</text>
</comment>
<reference evidence="11" key="1">
    <citation type="submission" date="2023-03" db="EMBL/GenBank/DDBJ databases">
        <authorList>
            <person name="Steffen K."/>
            <person name="Cardenas P."/>
        </authorList>
    </citation>
    <scope>NUCLEOTIDE SEQUENCE</scope>
</reference>
<evidence type="ECO:0000256" key="10">
    <source>
        <dbReference type="PIRNR" id="PIRNR016089"/>
    </source>
</evidence>
<keyword evidence="5" id="KW-0735">Signal-anchor</keyword>
<keyword evidence="3" id="KW-0812">Transmembrane</keyword>
<evidence type="ECO:0000256" key="3">
    <source>
        <dbReference type="ARBA" id="ARBA00022692"/>
    </source>
</evidence>
<evidence type="ECO:0000256" key="4">
    <source>
        <dbReference type="ARBA" id="ARBA00022824"/>
    </source>
</evidence>
<dbReference type="GO" id="GO:0045047">
    <property type="term" value="P:protein targeting to ER"/>
    <property type="evidence" value="ECO:0007669"/>
    <property type="project" value="TreeGrafter"/>
</dbReference>
<evidence type="ECO:0000256" key="8">
    <source>
        <dbReference type="ARBA" id="ARBA00029556"/>
    </source>
</evidence>
<dbReference type="PANTHER" id="PTHR12804">
    <property type="entry name" value="MICROSOMAL SIGNAL PEPTIDASE 23 KD SUBUNIT SPC22/23"/>
    <property type="match status" value="1"/>
</dbReference>
<keyword evidence="7 10" id="KW-0472">Membrane</keyword>
<dbReference type="GO" id="GO:0006465">
    <property type="term" value="P:signal peptide processing"/>
    <property type="evidence" value="ECO:0007669"/>
    <property type="project" value="UniProtKB-UniRule"/>
</dbReference>